<dbReference type="KEGG" id="xtr:116412203"/>
<keyword evidence="1" id="KW-1133">Transmembrane helix</keyword>
<protein>
    <submittedName>
        <fullName evidence="3">Uncharacterized protein LOC116412203</fullName>
    </submittedName>
</protein>
<evidence type="ECO:0000313" key="4">
    <source>
        <dbReference type="Xenbase" id="XB-GENE-29098243"/>
    </source>
</evidence>
<dbReference type="Xenbase" id="XB-GENE-29098243">
    <property type="gene designation" value="LOC116412203"/>
</dbReference>
<evidence type="ECO:0000313" key="2">
    <source>
        <dbReference type="Proteomes" id="UP000008143"/>
    </source>
</evidence>
<feature type="transmembrane region" description="Helical" evidence="1">
    <location>
        <begin position="131"/>
        <end position="154"/>
    </location>
</feature>
<name>A0A8J1JV25_XENTR</name>
<proteinExistence type="predicted"/>
<dbReference type="GeneID" id="116412203"/>
<keyword evidence="1" id="KW-0472">Membrane</keyword>
<evidence type="ECO:0000313" key="3">
    <source>
        <dbReference type="RefSeq" id="XP_031761739.1"/>
    </source>
</evidence>
<dbReference type="AlphaFoldDB" id="A0A8J1JV25"/>
<feature type="transmembrane region" description="Helical" evidence="1">
    <location>
        <begin position="63"/>
        <end position="86"/>
    </location>
</feature>
<keyword evidence="2" id="KW-1185">Reference proteome</keyword>
<accession>A0A8J1JV25</accession>
<dbReference type="Gene3D" id="1.20.140.150">
    <property type="match status" value="1"/>
</dbReference>
<dbReference type="AGR" id="Xenbase:XB-GENE-29098243"/>
<sequence length="202" mass="22078">MFFLQKGLILLLVMGSSFLALTAMITDYWATIPSKSLHMGLFRICDQHKSCNSLVGTDNPKNLLIAVFVIGMFFLLPCGILEVWYARKGRLGTLLFVGAISCLQVILTFAGVVSGAVLISDFLKMEVFYFSWSFALGWISVIISAALVGLSFYINKVEPRSHSPTGTEGPVANETNREVQVAVIPVPETTVCDLPVQLNPSI</sequence>
<dbReference type="OrthoDB" id="9909703at2759"/>
<feature type="transmembrane region" description="Helical" evidence="1">
    <location>
        <begin position="7"/>
        <end position="30"/>
    </location>
</feature>
<feature type="transmembrane region" description="Helical" evidence="1">
    <location>
        <begin position="93"/>
        <end position="119"/>
    </location>
</feature>
<keyword evidence="1" id="KW-0812">Transmembrane</keyword>
<reference evidence="3" key="1">
    <citation type="submission" date="2025-08" db="UniProtKB">
        <authorList>
            <consortium name="RefSeq"/>
        </authorList>
    </citation>
    <scope>IDENTIFICATION</scope>
    <source>
        <strain evidence="3">Nigerian</strain>
        <tissue evidence="3">Liver and blood</tissue>
    </source>
</reference>
<dbReference type="RefSeq" id="XP_031761739.1">
    <property type="nucleotide sequence ID" value="XM_031905879.1"/>
</dbReference>
<evidence type="ECO:0000256" key="1">
    <source>
        <dbReference type="SAM" id="Phobius"/>
    </source>
</evidence>
<dbReference type="Proteomes" id="UP000008143">
    <property type="component" value="Chromosome 7"/>
</dbReference>
<gene>
    <name evidence="3 4" type="primary">LOC116412203</name>
</gene>
<organism evidence="2 3">
    <name type="scientific">Xenopus tropicalis</name>
    <name type="common">Western clawed frog</name>
    <name type="synonym">Silurana tropicalis</name>
    <dbReference type="NCBI Taxonomy" id="8364"/>
    <lineage>
        <taxon>Eukaryota</taxon>
        <taxon>Metazoa</taxon>
        <taxon>Chordata</taxon>
        <taxon>Craniata</taxon>
        <taxon>Vertebrata</taxon>
        <taxon>Euteleostomi</taxon>
        <taxon>Amphibia</taxon>
        <taxon>Batrachia</taxon>
        <taxon>Anura</taxon>
        <taxon>Pipoidea</taxon>
        <taxon>Pipidae</taxon>
        <taxon>Xenopodinae</taxon>
        <taxon>Xenopus</taxon>
        <taxon>Silurana</taxon>
    </lineage>
</organism>